<gene>
    <name evidence="2" type="ORF">A2628_04720</name>
</gene>
<feature type="transmembrane region" description="Helical" evidence="1">
    <location>
        <begin position="40"/>
        <end position="61"/>
    </location>
</feature>
<keyword evidence="1" id="KW-0812">Transmembrane</keyword>
<sequence length="95" mass="10448">MRNLLSKTCAWLPITMSASALIFTLVWLAVFGIVRSEDEGIAAHIFQLLMGGQLPIIAFFALKWVPQKPKQAIGVLALQFVAGIVAYAPVYFLKL</sequence>
<accession>A0A1F7YJP7</accession>
<feature type="transmembrane region" description="Helical" evidence="1">
    <location>
        <begin position="73"/>
        <end position="93"/>
    </location>
</feature>
<comment type="caution">
    <text evidence="2">The sequence shown here is derived from an EMBL/GenBank/DDBJ whole genome shotgun (WGS) entry which is preliminary data.</text>
</comment>
<evidence type="ECO:0000313" key="2">
    <source>
        <dbReference type="EMBL" id="OGM26828.1"/>
    </source>
</evidence>
<evidence type="ECO:0000256" key="1">
    <source>
        <dbReference type="SAM" id="Phobius"/>
    </source>
</evidence>
<reference evidence="2 3" key="1">
    <citation type="journal article" date="2016" name="Nat. Commun.">
        <title>Thousands of microbial genomes shed light on interconnected biogeochemical processes in an aquifer system.</title>
        <authorList>
            <person name="Anantharaman K."/>
            <person name="Brown C.T."/>
            <person name="Hug L.A."/>
            <person name="Sharon I."/>
            <person name="Castelle C.J."/>
            <person name="Probst A.J."/>
            <person name="Thomas B.C."/>
            <person name="Singh A."/>
            <person name="Wilkins M.J."/>
            <person name="Karaoz U."/>
            <person name="Brodie E.L."/>
            <person name="Williams K.H."/>
            <person name="Hubbard S.S."/>
            <person name="Banfield J.F."/>
        </authorList>
    </citation>
    <scope>NUCLEOTIDE SEQUENCE [LARGE SCALE GENOMIC DNA]</scope>
</reference>
<keyword evidence="1" id="KW-1133">Transmembrane helix</keyword>
<keyword evidence="1" id="KW-0472">Membrane</keyword>
<name>A0A1F7YJP7_9BACT</name>
<dbReference type="Proteomes" id="UP000179221">
    <property type="component" value="Unassembled WGS sequence"/>
</dbReference>
<proteinExistence type="predicted"/>
<dbReference type="AlphaFoldDB" id="A0A1F7YJP7"/>
<feature type="transmembrane region" description="Helical" evidence="1">
    <location>
        <begin position="12"/>
        <end position="34"/>
    </location>
</feature>
<protein>
    <submittedName>
        <fullName evidence="2">Uncharacterized protein</fullName>
    </submittedName>
</protein>
<evidence type="ECO:0000313" key="3">
    <source>
        <dbReference type="Proteomes" id="UP000179221"/>
    </source>
</evidence>
<organism evidence="2 3">
    <name type="scientific">Candidatus Woesebacteria bacterium RIFCSPHIGHO2_01_FULL_40_22</name>
    <dbReference type="NCBI Taxonomy" id="1802499"/>
    <lineage>
        <taxon>Bacteria</taxon>
        <taxon>Candidatus Woeseibacteriota</taxon>
    </lineage>
</organism>
<dbReference type="EMBL" id="MGGL01000009">
    <property type="protein sequence ID" value="OGM26828.1"/>
    <property type="molecule type" value="Genomic_DNA"/>
</dbReference>